<dbReference type="PANTHER" id="PTHR33627:SF1">
    <property type="entry name" value="TRANSPOSASE"/>
    <property type="match status" value="1"/>
</dbReference>
<dbReference type="PANTHER" id="PTHR33627">
    <property type="entry name" value="TRANSPOSASE"/>
    <property type="match status" value="1"/>
</dbReference>
<proteinExistence type="predicted"/>
<organism evidence="2 3">
    <name type="scientific">Corallococcus sicarius</name>
    <dbReference type="NCBI Taxonomy" id="2316726"/>
    <lineage>
        <taxon>Bacteria</taxon>
        <taxon>Pseudomonadati</taxon>
        <taxon>Myxococcota</taxon>
        <taxon>Myxococcia</taxon>
        <taxon>Myxococcales</taxon>
        <taxon>Cystobacterineae</taxon>
        <taxon>Myxococcaceae</taxon>
        <taxon>Corallococcus</taxon>
    </lineage>
</organism>
<dbReference type="Proteomes" id="UP000273405">
    <property type="component" value="Unassembled WGS sequence"/>
</dbReference>
<name>A0A3A8N7M9_9BACT</name>
<dbReference type="Pfam" id="PF13546">
    <property type="entry name" value="DDE_5"/>
    <property type="match status" value="1"/>
</dbReference>
<protein>
    <submittedName>
        <fullName evidence="2">Transposase</fullName>
    </submittedName>
</protein>
<reference evidence="3" key="1">
    <citation type="submission" date="2018-09" db="EMBL/GenBank/DDBJ databases">
        <authorList>
            <person name="Livingstone P.G."/>
            <person name="Whitworth D.E."/>
        </authorList>
    </citation>
    <scope>NUCLEOTIDE SEQUENCE [LARGE SCALE GENOMIC DNA]</scope>
    <source>
        <strain evidence="3">CA040B</strain>
    </source>
</reference>
<sequence>MRRLALKLEAELPDIEALVLDDTGFPKKGKHSVGVARQYSGTLGRTDNCQVAVSLHLAGEKGSGCIGMRLYLPAEWTFAPERLRKARVPEDVSFETKRDIALGLLGRALGWR</sequence>
<dbReference type="AlphaFoldDB" id="A0A3A8N7M9"/>
<evidence type="ECO:0000259" key="1">
    <source>
        <dbReference type="Pfam" id="PF13546"/>
    </source>
</evidence>
<comment type="caution">
    <text evidence="2">The sequence shown here is derived from an EMBL/GenBank/DDBJ whole genome shotgun (WGS) entry which is preliminary data.</text>
</comment>
<accession>A0A3A8N7M9</accession>
<feature type="domain" description="Transposase IS701-like DDE" evidence="1">
    <location>
        <begin position="2"/>
        <end position="111"/>
    </location>
</feature>
<gene>
    <name evidence="2" type="ORF">D7X12_30715</name>
</gene>
<dbReference type="InterPro" id="IPR039365">
    <property type="entry name" value="IS701-like"/>
</dbReference>
<keyword evidence="3" id="KW-1185">Reference proteome</keyword>
<evidence type="ECO:0000313" key="2">
    <source>
        <dbReference type="EMBL" id="RKH37135.1"/>
    </source>
</evidence>
<evidence type="ECO:0000313" key="3">
    <source>
        <dbReference type="Proteomes" id="UP000273405"/>
    </source>
</evidence>
<dbReference type="EMBL" id="RAWG01000259">
    <property type="protein sequence ID" value="RKH37135.1"/>
    <property type="molecule type" value="Genomic_DNA"/>
</dbReference>
<dbReference type="InterPro" id="IPR038721">
    <property type="entry name" value="IS701-like_DDE_dom"/>
</dbReference>